<evidence type="ECO:0000256" key="1">
    <source>
        <dbReference type="SAM" id="MobiDB-lite"/>
    </source>
</evidence>
<gene>
    <name evidence="2" type="ORF">WN51_01113</name>
</gene>
<accession>A0A0N0U4J4</accession>
<dbReference type="Proteomes" id="UP000053105">
    <property type="component" value="Unassembled WGS sequence"/>
</dbReference>
<protein>
    <submittedName>
        <fullName evidence="2">Uncharacterized protein</fullName>
    </submittedName>
</protein>
<keyword evidence="3" id="KW-1185">Reference proteome</keyword>
<reference evidence="2 3" key="1">
    <citation type="submission" date="2015-07" db="EMBL/GenBank/DDBJ databases">
        <title>The genome of Melipona quadrifasciata.</title>
        <authorList>
            <person name="Pan H."/>
            <person name="Kapheim K."/>
        </authorList>
    </citation>
    <scope>NUCLEOTIDE SEQUENCE [LARGE SCALE GENOMIC DNA]</scope>
    <source>
        <strain evidence="2">0111107301</strain>
        <tissue evidence="2">Whole body</tissue>
    </source>
</reference>
<proteinExistence type="predicted"/>
<dbReference type="EMBL" id="KQ435824">
    <property type="protein sequence ID" value="KOX72251.1"/>
    <property type="molecule type" value="Genomic_DNA"/>
</dbReference>
<evidence type="ECO:0000313" key="3">
    <source>
        <dbReference type="Proteomes" id="UP000053105"/>
    </source>
</evidence>
<name>A0A0N0U4J4_9HYME</name>
<dbReference type="AlphaFoldDB" id="A0A0N0U4J4"/>
<sequence length="251" mass="26923">MGLAGIDVQPRHLPLDVQEDLHSWAERGRDPGGSQEPPSFGLREGGRGEASLRIEWEIDGLRPVGRAVSRSVSPLLHPLKPLASASIATTLHTACSSPHTEPDDPTTGRTAWCVRAYTPAASLVLPLAERLEAESQADSLHANFEVEQKTRGADRNTAWLDNRWDPPAVKGGGELLCPRHSLTRFSLPRSTVAHRIFRMGHDRTSRRCPGGFSPRGGNAVLDGATSDGVSSSLSRAAQLGSRAKLRADGLG</sequence>
<organism evidence="2 3">
    <name type="scientific">Melipona quadrifasciata</name>
    <dbReference type="NCBI Taxonomy" id="166423"/>
    <lineage>
        <taxon>Eukaryota</taxon>
        <taxon>Metazoa</taxon>
        <taxon>Ecdysozoa</taxon>
        <taxon>Arthropoda</taxon>
        <taxon>Hexapoda</taxon>
        <taxon>Insecta</taxon>
        <taxon>Pterygota</taxon>
        <taxon>Neoptera</taxon>
        <taxon>Endopterygota</taxon>
        <taxon>Hymenoptera</taxon>
        <taxon>Apocrita</taxon>
        <taxon>Aculeata</taxon>
        <taxon>Apoidea</taxon>
        <taxon>Anthophila</taxon>
        <taxon>Apidae</taxon>
        <taxon>Melipona</taxon>
    </lineage>
</organism>
<feature type="region of interest" description="Disordered" evidence="1">
    <location>
        <begin position="203"/>
        <end position="227"/>
    </location>
</feature>
<dbReference type="OrthoDB" id="10561752at2759"/>
<feature type="region of interest" description="Disordered" evidence="1">
    <location>
        <begin position="25"/>
        <end position="46"/>
    </location>
</feature>
<evidence type="ECO:0000313" key="2">
    <source>
        <dbReference type="EMBL" id="KOX72251.1"/>
    </source>
</evidence>